<evidence type="ECO:0000313" key="7">
    <source>
        <dbReference type="Proteomes" id="UP001597375"/>
    </source>
</evidence>
<dbReference type="InterPro" id="IPR006143">
    <property type="entry name" value="RND_pump_MFP"/>
</dbReference>
<keyword evidence="4" id="KW-0472">Membrane</keyword>
<keyword evidence="7" id="KW-1185">Reference proteome</keyword>
<keyword evidence="2" id="KW-0175">Coiled coil</keyword>
<proteinExistence type="inferred from homology"/>
<dbReference type="InterPro" id="IPR058625">
    <property type="entry name" value="MdtA-like_BSH"/>
</dbReference>
<dbReference type="SUPFAM" id="SSF111369">
    <property type="entry name" value="HlyD-like secretion proteins"/>
    <property type="match status" value="1"/>
</dbReference>
<feature type="region of interest" description="Disordered" evidence="3">
    <location>
        <begin position="385"/>
        <end position="404"/>
    </location>
</feature>
<feature type="transmembrane region" description="Helical" evidence="4">
    <location>
        <begin position="7"/>
        <end position="24"/>
    </location>
</feature>
<dbReference type="RefSeq" id="WP_386821011.1">
    <property type="nucleotide sequence ID" value="NZ_JBHUIT010000031.1"/>
</dbReference>
<dbReference type="Gene3D" id="2.40.30.170">
    <property type="match status" value="1"/>
</dbReference>
<evidence type="ECO:0000256" key="2">
    <source>
        <dbReference type="SAM" id="Coils"/>
    </source>
</evidence>
<accession>A0ABW5D9C4</accession>
<sequence>MKIFIRALIPVSILVAGIIAWKWLGVPVAPPKPKHRAQQLLKTEKTVLNPTNYQVIIDTQGTVSTQQATTITPLVSGTVMSIHPAFEDGAFFKEGDVLLELDPADLRTAVFASESRLAKAEAALIQEQARAKQARLNWQDIGYTEEPSPLVLRVPQLREAEANVSAAKADLEQAQRNLERAKVKAPFDGRVQKRLVGLGQAVGATTQLGEIFGTATAQIRLPLAPAQLPFIDLPSVETDPPVDVILTDALRDPSGPAEHQWKAKIVRTEGTLDPDSRELFAIALIEDPFSLKSRCPELRIGQPLRAAVSGVTLENVYVIPRTAMRGLNQIYLIEKETPSIEKMNIFPVWSNNEVLVVRNDLNPGDWLAVSRLPYAPNGAPVEIITPPPTEEAVGPANLTSPEDS</sequence>
<feature type="coiled-coil region" evidence="2">
    <location>
        <begin position="117"/>
        <end position="184"/>
    </location>
</feature>
<dbReference type="Gene3D" id="1.10.287.470">
    <property type="entry name" value="Helix hairpin bin"/>
    <property type="match status" value="1"/>
</dbReference>
<comment type="similarity">
    <text evidence="1">Belongs to the membrane fusion protein (MFP) (TC 8.A.1) family.</text>
</comment>
<dbReference type="PANTHER" id="PTHR30469">
    <property type="entry name" value="MULTIDRUG RESISTANCE PROTEIN MDTA"/>
    <property type="match status" value="1"/>
</dbReference>
<name>A0ABW5D9C4_9BACT</name>
<organism evidence="6 7">
    <name type="scientific">Luteolibacter algae</name>
    <dbReference type="NCBI Taxonomy" id="454151"/>
    <lineage>
        <taxon>Bacteria</taxon>
        <taxon>Pseudomonadati</taxon>
        <taxon>Verrucomicrobiota</taxon>
        <taxon>Verrucomicrobiia</taxon>
        <taxon>Verrucomicrobiales</taxon>
        <taxon>Verrucomicrobiaceae</taxon>
        <taxon>Luteolibacter</taxon>
    </lineage>
</organism>
<evidence type="ECO:0000259" key="5">
    <source>
        <dbReference type="Pfam" id="PF25917"/>
    </source>
</evidence>
<comment type="caution">
    <text evidence="6">The sequence shown here is derived from an EMBL/GenBank/DDBJ whole genome shotgun (WGS) entry which is preliminary data.</text>
</comment>
<protein>
    <submittedName>
        <fullName evidence="6">Efflux RND transporter periplasmic adaptor subunit</fullName>
    </submittedName>
</protein>
<keyword evidence="4" id="KW-0812">Transmembrane</keyword>
<dbReference type="Gene3D" id="2.40.50.100">
    <property type="match status" value="1"/>
</dbReference>
<dbReference type="Pfam" id="PF25917">
    <property type="entry name" value="BSH_RND"/>
    <property type="match status" value="1"/>
</dbReference>
<dbReference type="PANTHER" id="PTHR30469:SF12">
    <property type="entry name" value="MULTIDRUG RESISTANCE PROTEIN MDTA"/>
    <property type="match status" value="1"/>
</dbReference>
<dbReference type="NCBIfam" id="TIGR01730">
    <property type="entry name" value="RND_mfp"/>
    <property type="match status" value="1"/>
</dbReference>
<dbReference type="Proteomes" id="UP001597375">
    <property type="component" value="Unassembled WGS sequence"/>
</dbReference>
<gene>
    <name evidence="6" type="ORF">ACFSSA_13420</name>
</gene>
<evidence type="ECO:0000256" key="1">
    <source>
        <dbReference type="ARBA" id="ARBA00009477"/>
    </source>
</evidence>
<keyword evidence="4" id="KW-1133">Transmembrane helix</keyword>
<reference evidence="7" key="1">
    <citation type="journal article" date="2019" name="Int. J. Syst. Evol. Microbiol.">
        <title>The Global Catalogue of Microorganisms (GCM) 10K type strain sequencing project: providing services to taxonomists for standard genome sequencing and annotation.</title>
        <authorList>
            <consortium name="The Broad Institute Genomics Platform"/>
            <consortium name="The Broad Institute Genome Sequencing Center for Infectious Disease"/>
            <person name="Wu L."/>
            <person name="Ma J."/>
        </authorList>
    </citation>
    <scope>NUCLEOTIDE SEQUENCE [LARGE SCALE GENOMIC DNA]</scope>
    <source>
        <strain evidence="7">CGMCC 4.7106</strain>
    </source>
</reference>
<feature type="domain" description="Multidrug resistance protein MdtA-like barrel-sandwich hybrid" evidence="5">
    <location>
        <begin position="69"/>
        <end position="208"/>
    </location>
</feature>
<evidence type="ECO:0000313" key="6">
    <source>
        <dbReference type="EMBL" id="MFD2257677.1"/>
    </source>
</evidence>
<evidence type="ECO:0000256" key="3">
    <source>
        <dbReference type="SAM" id="MobiDB-lite"/>
    </source>
</evidence>
<evidence type="ECO:0000256" key="4">
    <source>
        <dbReference type="SAM" id="Phobius"/>
    </source>
</evidence>
<dbReference type="EMBL" id="JBHUIT010000031">
    <property type="protein sequence ID" value="MFD2257677.1"/>
    <property type="molecule type" value="Genomic_DNA"/>
</dbReference>